<dbReference type="GO" id="GO:0005829">
    <property type="term" value="C:cytosol"/>
    <property type="evidence" value="ECO:0007669"/>
    <property type="project" value="TreeGrafter"/>
</dbReference>
<dbReference type="PANTHER" id="PTHR30153">
    <property type="entry name" value="REPLICATIVE DNA HELICASE DNAB"/>
    <property type="match status" value="1"/>
</dbReference>
<dbReference type="Proteomes" id="UP000248544">
    <property type="component" value="Unassembled WGS sequence"/>
</dbReference>
<sequence>MDPTAPPSGVVPPLRELEALTGKFRPGELIVIAGHTGVGKSILALDVVRKAAIRDRLPTLMFTCGESTEEIAEKILSAESGIPRRNLALRELSEADLQRVQRTADSLRSMPLTFISPAACSLEEIRSTLARPSNRGLRLLVIDYVQLVQFGDPPQWSPDAPGFTAGLKRLARTFDMPIVAVSQMKGPGDEECERRLRRGQAPVLGDIPAGLRGDADVVILVHRRAHGNPESPHTGETEIIVAKNRQGRTGTVTAAFLGHYARIANMARWDAPAAS</sequence>
<evidence type="ECO:0000313" key="3">
    <source>
        <dbReference type="Proteomes" id="UP000248544"/>
    </source>
</evidence>
<dbReference type="SUPFAM" id="SSF52540">
    <property type="entry name" value="P-loop containing nucleoside triphosphate hydrolases"/>
    <property type="match status" value="1"/>
</dbReference>
<dbReference type="RefSeq" id="WP_111167336.1">
    <property type="nucleotide sequence ID" value="NZ_POUA01000076.1"/>
</dbReference>
<evidence type="ECO:0000313" key="2">
    <source>
        <dbReference type="EMBL" id="PZG48680.1"/>
    </source>
</evidence>
<organism evidence="2 3">
    <name type="scientific">Spongiactinospora gelatinilytica</name>
    <dbReference type="NCBI Taxonomy" id="2666298"/>
    <lineage>
        <taxon>Bacteria</taxon>
        <taxon>Bacillati</taxon>
        <taxon>Actinomycetota</taxon>
        <taxon>Actinomycetes</taxon>
        <taxon>Streptosporangiales</taxon>
        <taxon>Streptosporangiaceae</taxon>
        <taxon>Spongiactinospora</taxon>
    </lineage>
</organism>
<feature type="domain" description="SF4 helicase" evidence="1">
    <location>
        <begin position="3"/>
        <end position="270"/>
    </location>
</feature>
<dbReference type="PROSITE" id="PS51199">
    <property type="entry name" value="SF4_HELICASE"/>
    <property type="match status" value="1"/>
</dbReference>
<reference evidence="2 3" key="1">
    <citation type="submission" date="2018-01" db="EMBL/GenBank/DDBJ databases">
        <title>Draft genome sequence of Sphaerisporangium sp. 7K107.</title>
        <authorList>
            <person name="Sahin N."/>
            <person name="Saygin H."/>
            <person name="Ay H."/>
        </authorList>
    </citation>
    <scope>NUCLEOTIDE SEQUENCE [LARGE SCALE GENOMIC DNA]</scope>
    <source>
        <strain evidence="2 3">7K107</strain>
    </source>
</reference>
<dbReference type="InterPro" id="IPR007694">
    <property type="entry name" value="DNA_helicase_DnaB-like_C"/>
</dbReference>
<dbReference type="EMBL" id="POUA01000076">
    <property type="protein sequence ID" value="PZG48680.1"/>
    <property type="molecule type" value="Genomic_DNA"/>
</dbReference>
<name>A0A2W2HEI0_9ACTN</name>
<dbReference type="PANTHER" id="PTHR30153:SF2">
    <property type="entry name" value="REPLICATIVE DNA HELICASE"/>
    <property type="match status" value="1"/>
</dbReference>
<dbReference type="Pfam" id="PF03796">
    <property type="entry name" value="DnaB_C"/>
    <property type="match status" value="1"/>
</dbReference>
<protein>
    <recommendedName>
        <fullName evidence="1">SF4 helicase domain-containing protein</fullName>
    </recommendedName>
</protein>
<proteinExistence type="predicted"/>
<evidence type="ECO:0000259" key="1">
    <source>
        <dbReference type="PROSITE" id="PS51199"/>
    </source>
</evidence>
<dbReference type="Gene3D" id="3.40.50.300">
    <property type="entry name" value="P-loop containing nucleotide triphosphate hydrolases"/>
    <property type="match status" value="1"/>
</dbReference>
<comment type="caution">
    <text evidence="2">The sequence shown here is derived from an EMBL/GenBank/DDBJ whole genome shotgun (WGS) entry which is preliminary data.</text>
</comment>
<dbReference type="InterPro" id="IPR027417">
    <property type="entry name" value="P-loop_NTPase"/>
</dbReference>
<dbReference type="GO" id="GO:0006260">
    <property type="term" value="P:DNA replication"/>
    <property type="evidence" value="ECO:0007669"/>
    <property type="project" value="InterPro"/>
</dbReference>
<accession>A0A2W2HEI0</accession>
<gene>
    <name evidence="2" type="ORF">C1I98_12480</name>
</gene>
<keyword evidence="3" id="KW-1185">Reference proteome</keyword>
<dbReference type="AlphaFoldDB" id="A0A2W2HEI0"/>
<dbReference type="GO" id="GO:0005524">
    <property type="term" value="F:ATP binding"/>
    <property type="evidence" value="ECO:0007669"/>
    <property type="project" value="InterPro"/>
</dbReference>
<dbReference type="PRINTS" id="PR01874">
    <property type="entry name" value="DNAREPAIRADA"/>
</dbReference>
<dbReference type="GO" id="GO:0003678">
    <property type="term" value="F:DNA helicase activity"/>
    <property type="evidence" value="ECO:0007669"/>
    <property type="project" value="InterPro"/>
</dbReference>